<organism evidence="1 2">
    <name type="scientific">Vibrio marinisediminis</name>
    <dbReference type="NCBI Taxonomy" id="2758441"/>
    <lineage>
        <taxon>Bacteria</taxon>
        <taxon>Pseudomonadati</taxon>
        <taxon>Pseudomonadota</taxon>
        <taxon>Gammaproteobacteria</taxon>
        <taxon>Vibrionales</taxon>
        <taxon>Vibrionaceae</taxon>
        <taxon>Vibrio</taxon>
    </lineage>
</organism>
<dbReference type="PANTHER" id="PTHR30087:SF1">
    <property type="entry name" value="HYPOTHETICAL CYTOSOLIC PROTEIN"/>
    <property type="match status" value="1"/>
</dbReference>
<evidence type="ECO:0000313" key="1">
    <source>
        <dbReference type="EMBL" id="MBA5761111.1"/>
    </source>
</evidence>
<dbReference type="PANTHER" id="PTHR30087">
    <property type="entry name" value="INNER MEMBRANE PROTEIN"/>
    <property type="match status" value="1"/>
</dbReference>
<dbReference type="InterPro" id="IPR007553">
    <property type="entry name" value="2-thiour_desulf"/>
</dbReference>
<accession>A0A7W2FN17</accession>
<dbReference type="Pfam" id="PF04463">
    <property type="entry name" value="2-thiour_desulf"/>
    <property type="match status" value="1"/>
</dbReference>
<dbReference type="RefSeq" id="WP_182106018.1">
    <property type="nucleotide sequence ID" value="NZ_JACFYF010000001.1"/>
</dbReference>
<reference evidence="1 2" key="1">
    <citation type="submission" date="2020-07" db="EMBL/GenBank/DDBJ databases">
        <title>Vibrio marinisediminis sp. nov., isolated from marine sediment.</title>
        <authorList>
            <person name="Ji X."/>
        </authorList>
    </citation>
    <scope>NUCLEOTIDE SEQUENCE [LARGE SCALE GENOMIC DNA]</scope>
    <source>
        <strain evidence="1 2">404</strain>
    </source>
</reference>
<name>A0A7W2FN17_9VIBR</name>
<dbReference type="Proteomes" id="UP000571701">
    <property type="component" value="Unassembled WGS sequence"/>
</dbReference>
<keyword evidence="2" id="KW-1185">Reference proteome</keyword>
<dbReference type="EMBL" id="JACFYF010000001">
    <property type="protein sequence ID" value="MBA5761111.1"/>
    <property type="molecule type" value="Genomic_DNA"/>
</dbReference>
<proteinExistence type="predicted"/>
<evidence type="ECO:0000313" key="2">
    <source>
        <dbReference type="Proteomes" id="UP000571701"/>
    </source>
</evidence>
<comment type="caution">
    <text evidence="1">The sequence shown here is derived from an EMBL/GenBank/DDBJ whole genome shotgun (WGS) entry which is preliminary data.</text>
</comment>
<protein>
    <submittedName>
        <fullName evidence="1">DUF523 domain-containing protein</fullName>
    </submittedName>
</protein>
<gene>
    <name evidence="1" type="ORF">H2O73_02055</name>
</gene>
<dbReference type="AlphaFoldDB" id="A0A7W2FN17"/>
<sequence>MEKVLVSSCLVGNKVRYNASCLSIPNLDWEWLNSHVELVVFCPEVSGGLPTPRAPAEIVNGKGMEVVNGLAHVMGNDGIDVTKQFLLGAHKALEICQKHGIKYAILAEGSPSCGSTKIYDGTFSGNKIDGFGVTTAVLADVGIKVFSQHTVEMLRAELSKQEN</sequence>